<dbReference type="GO" id="GO:0051287">
    <property type="term" value="F:NAD binding"/>
    <property type="evidence" value="ECO:0007669"/>
    <property type="project" value="InterPro"/>
</dbReference>
<dbReference type="NCBIfam" id="TIGR01534">
    <property type="entry name" value="GAPDH-I"/>
    <property type="match status" value="1"/>
</dbReference>
<feature type="active site" description="Nucleophile" evidence="3">
    <location>
        <position position="151"/>
    </location>
</feature>
<dbReference type="InterPro" id="IPR020828">
    <property type="entry name" value="GlycerAld_3-P_DH_NAD(P)-bd"/>
</dbReference>
<reference evidence="10 11" key="1">
    <citation type="submission" date="2017-08" db="EMBL/GenBank/DDBJ databases">
        <title>Complete Genome Sequence of Mesoplasma chauliocola.</title>
        <authorList>
            <person name="Knight T.F.Jr."/>
            <person name="Citino T."/>
        </authorList>
    </citation>
    <scope>NUCLEOTIDE SEQUENCE [LARGE SCALE GENOMIC DNA]</scope>
    <source>
        <strain evidence="10 11">CHPA-2</strain>
    </source>
</reference>
<dbReference type="Pfam" id="PF00044">
    <property type="entry name" value="Gp_dh_N"/>
    <property type="match status" value="1"/>
</dbReference>
<dbReference type="InterPro" id="IPR036291">
    <property type="entry name" value="NAD(P)-bd_dom_sf"/>
</dbReference>
<keyword evidence="5" id="KW-0547">Nucleotide-binding</keyword>
<sequence>MSKKVAINGFGRIGRLTFRQLFNQGVEIVAVNDLTDTKTLAYLLEFDSAQGKFQEGKISYTENSIIVDGKEVKIFAERNAADLPWGKLGIDLVIESTGFYTDKEKASAHLTAGAKKVIISAPATGEMKTIVYGVNHKNLTSEDVIISGASCTTNCLSPVAKIIDEEFGIVKGKMVTVHAVTNDQKLLDLPHGDLRRGRAAAWNIVPSTTGAAKAVSLVLPNLKGKLDGYALRVPTITGSITDVTLQLSKKTTVEEINAKVEARIKGDADLSKALKFNTQQIVSGDTIGSSFGSIFDATLTKITEVNGEQLVTVCAWYDNESSYVSQLVRTTVYFMGL</sequence>
<dbReference type="InterPro" id="IPR006424">
    <property type="entry name" value="Glyceraldehyde-3-P_DH_1"/>
</dbReference>
<feature type="binding site" evidence="5">
    <location>
        <position position="319"/>
    </location>
    <ligand>
        <name>NAD(+)</name>
        <dbReference type="ChEBI" id="CHEBI:57540"/>
    </ligand>
</feature>
<evidence type="ECO:0000256" key="5">
    <source>
        <dbReference type="PIRSR" id="PIRSR000149-3"/>
    </source>
</evidence>
<dbReference type="RefSeq" id="WP_027875461.1">
    <property type="nucleotide sequence ID" value="NZ_CP023173.1"/>
</dbReference>
<dbReference type="Pfam" id="PF02800">
    <property type="entry name" value="Gp_dh_C"/>
    <property type="match status" value="1"/>
</dbReference>
<evidence type="ECO:0000256" key="1">
    <source>
        <dbReference type="ARBA" id="ARBA00007406"/>
    </source>
</evidence>
<dbReference type="Proteomes" id="UP000232229">
    <property type="component" value="Chromosome"/>
</dbReference>
<evidence type="ECO:0000313" key="10">
    <source>
        <dbReference type="EMBL" id="ASZ09344.1"/>
    </source>
</evidence>
<dbReference type="Gene3D" id="3.30.360.10">
    <property type="entry name" value="Dihydrodipicolinate Reductase, domain 2"/>
    <property type="match status" value="1"/>
</dbReference>
<feature type="binding site" evidence="4">
    <location>
        <begin position="150"/>
        <end position="152"/>
    </location>
    <ligand>
        <name>D-glyceraldehyde 3-phosphate</name>
        <dbReference type="ChEBI" id="CHEBI:59776"/>
    </ligand>
</feature>
<dbReference type="Gene3D" id="3.40.50.720">
    <property type="entry name" value="NAD(P)-binding Rossmann-like Domain"/>
    <property type="match status" value="1"/>
</dbReference>
<evidence type="ECO:0000256" key="3">
    <source>
        <dbReference type="PIRSR" id="PIRSR000149-1"/>
    </source>
</evidence>
<dbReference type="AlphaFoldDB" id="A0A249SNV5"/>
<dbReference type="GO" id="GO:0016620">
    <property type="term" value="F:oxidoreductase activity, acting on the aldehyde or oxo group of donors, NAD or NADP as acceptor"/>
    <property type="evidence" value="ECO:0007669"/>
    <property type="project" value="InterPro"/>
</dbReference>
<dbReference type="InterPro" id="IPR020829">
    <property type="entry name" value="GlycerAld_3-P_DH_cat"/>
</dbReference>
<dbReference type="EC" id="1.2.1.-" evidence="8"/>
<feature type="binding site" evidence="5">
    <location>
        <position position="120"/>
    </location>
    <ligand>
        <name>NAD(+)</name>
        <dbReference type="ChEBI" id="CHEBI:57540"/>
    </ligand>
</feature>
<dbReference type="FunFam" id="3.30.360.10:FF:000002">
    <property type="entry name" value="Glyceraldehyde-3-phosphate dehydrogenase"/>
    <property type="match status" value="1"/>
</dbReference>
<evidence type="ECO:0000256" key="8">
    <source>
        <dbReference type="RuleBase" id="RU361160"/>
    </source>
</evidence>
<dbReference type="CDD" id="cd18126">
    <property type="entry name" value="GAPDH_I_C"/>
    <property type="match status" value="1"/>
</dbReference>
<evidence type="ECO:0000256" key="6">
    <source>
        <dbReference type="PIRSR" id="PIRSR000149-4"/>
    </source>
</evidence>
<evidence type="ECO:0000256" key="4">
    <source>
        <dbReference type="PIRSR" id="PIRSR000149-2"/>
    </source>
</evidence>
<dbReference type="PRINTS" id="PR00078">
    <property type="entry name" value="G3PDHDRGNASE"/>
</dbReference>
<dbReference type="PIRSF" id="PIRSF000149">
    <property type="entry name" value="GAP_DH"/>
    <property type="match status" value="1"/>
</dbReference>
<dbReference type="GO" id="GO:0006006">
    <property type="term" value="P:glucose metabolic process"/>
    <property type="evidence" value="ECO:0007669"/>
    <property type="project" value="InterPro"/>
</dbReference>
<dbReference type="KEGG" id="mchc:CK556_03240"/>
<dbReference type="CDD" id="cd05214">
    <property type="entry name" value="GAPDH_I_N"/>
    <property type="match status" value="1"/>
</dbReference>
<dbReference type="PANTHER" id="PTHR43148">
    <property type="entry name" value="GLYCERALDEHYDE-3-PHOSPHATE DEHYDROGENASE 2"/>
    <property type="match status" value="1"/>
</dbReference>
<feature type="site" description="Activates thiol group during catalysis" evidence="6">
    <location>
        <position position="178"/>
    </location>
</feature>
<feature type="binding site" evidence="5">
    <location>
        <position position="33"/>
    </location>
    <ligand>
        <name>NAD(+)</name>
        <dbReference type="ChEBI" id="CHEBI:57540"/>
    </ligand>
</feature>
<dbReference type="SMART" id="SM00846">
    <property type="entry name" value="Gp_dh_N"/>
    <property type="match status" value="1"/>
</dbReference>
<feature type="binding site" evidence="4">
    <location>
        <position position="181"/>
    </location>
    <ligand>
        <name>D-glyceraldehyde 3-phosphate</name>
        <dbReference type="ChEBI" id="CHEBI:59776"/>
    </ligand>
</feature>
<evidence type="ECO:0000256" key="2">
    <source>
        <dbReference type="ARBA" id="ARBA00023002"/>
    </source>
</evidence>
<evidence type="ECO:0000313" key="11">
    <source>
        <dbReference type="Proteomes" id="UP000232229"/>
    </source>
</evidence>
<organism evidence="10 11">
    <name type="scientific">Mesoplasma chauliocola</name>
    <dbReference type="NCBI Taxonomy" id="216427"/>
    <lineage>
        <taxon>Bacteria</taxon>
        <taxon>Bacillati</taxon>
        <taxon>Mycoplasmatota</taxon>
        <taxon>Mollicutes</taxon>
        <taxon>Entomoplasmatales</taxon>
        <taxon>Entomoplasmataceae</taxon>
        <taxon>Mesoplasma</taxon>
    </lineage>
</organism>
<evidence type="ECO:0000256" key="7">
    <source>
        <dbReference type="RuleBase" id="RU000397"/>
    </source>
</evidence>
<feature type="binding site" evidence="5">
    <location>
        <position position="78"/>
    </location>
    <ligand>
        <name>NAD(+)</name>
        <dbReference type="ChEBI" id="CHEBI:57540"/>
    </ligand>
</feature>
<dbReference type="SUPFAM" id="SSF51735">
    <property type="entry name" value="NAD(P)-binding Rossmann-fold domains"/>
    <property type="match status" value="1"/>
</dbReference>
<proteinExistence type="inferred from homology"/>
<dbReference type="SUPFAM" id="SSF55347">
    <property type="entry name" value="Glyceraldehyde-3-phosphate dehydrogenase-like, C-terminal domain"/>
    <property type="match status" value="1"/>
</dbReference>
<dbReference type="GO" id="GO:0050661">
    <property type="term" value="F:NADP binding"/>
    <property type="evidence" value="ECO:0007669"/>
    <property type="project" value="InterPro"/>
</dbReference>
<name>A0A249SNV5_9MOLU</name>
<keyword evidence="2 8" id="KW-0560">Oxidoreductase</keyword>
<feature type="binding site" evidence="4">
    <location>
        <begin position="209"/>
        <end position="210"/>
    </location>
    <ligand>
        <name>D-glyceraldehyde 3-phosphate</name>
        <dbReference type="ChEBI" id="CHEBI:59776"/>
    </ligand>
</feature>
<feature type="domain" description="Glyceraldehyde 3-phosphate dehydrogenase NAD(P) binding" evidence="9">
    <location>
        <begin position="3"/>
        <end position="151"/>
    </location>
</feature>
<gene>
    <name evidence="10" type="primary">gap</name>
    <name evidence="10" type="ORF">CK556_03240</name>
</gene>
<accession>A0A249SNV5</accession>
<protein>
    <recommendedName>
        <fullName evidence="8">Glyceraldehyde-3-phosphate dehydrogenase</fullName>
        <ecNumber evidence="8">1.2.1.-</ecNumber>
    </recommendedName>
</protein>
<keyword evidence="5" id="KW-0520">NAD</keyword>
<dbReference type="InterPro" id="IPR020831">
    <property type="entry name" value="GlycerAld/Erythrose_P_DH"/>
</dbReference>
<feature type="binding site" evidence="4">
    <location>
        <position position="232"/>
    </location>
    <ligand>
        <name>D-glyceraldehyde 3-phosphate</name>
        <dbReference type="ChEBI" id="CHEBI:59776"/>
    </ligand>
</feature>
<feature type="binding site" evidence="5">
    <location>
        <begin position="12"/>
        <end position="13"/>
    </location>
    <ligand>
        <name>NAD(+)</name>
        <dbReference type="ChEBI" id="CHEBI:57540"/>
    </ligand>
</feature>
<dbReference type="PROSITE" id="PS00071">
    <property type="entry name" value="GAPDH"/>
    <property type="match status" value="1"/>
</dbReference>
<dbReference type="STRING" id="1336232.GCA_000518825_00969"/>
<dbReference type="EMBL" id="CP023173">
    <property type="protein sequence ID" value="ASZ09344.1"/>
    <property type="molecule type" value="Genomic_DNA"/>
</dbReference>
<keyword evidence="11" id="KW-1185">Reference proteome</keyword>
<comment type="similarity">
    <text evidence="1 7">Belongs to the glyceraldehyde-3-phosphate dehydrogenase family.</text>
</comment>
<dbReference type="FunFam" id="3.40.50.720:FF:000001">
    <property type="entry name" value="Glyceraldehyde-3-phosphate dehydrogenase"/>
    <property type="match status" value="1"/>
</dbReference>
<evidence type="ECO:0000259" key="9">
    <source>
        <dbReference type="SMART" id="SM00846"/>
    </source>
</evidence>
<dbReference type="InterPro" id="IPR020830">
    <property type="entry name" value="GlycerAld_3-P_DH_AS"/>
</dbReference>